<feature type="transmembrane region" description="Helical" evidence="7">
    <location>
        <begin position="246"/>
        <end position="272"/>
    </location>
</feature>
<feature type="transmembrane region" description="Helical" evidence="7">
    <location>
        <begin position="188"/>
        <end position="210"/>
    </location>
</feature>
<name>A0A931B0H3_9FIRM</name>
<dbReference type="PANTHER" id="PTHR43163:SF6">
    <property type="entry name" value="DIPEPTIDE TRANSPORT SYSTEM PERMEASE PROTEIN DPPB-RELATED"/>
    <property type="match status" value="1"/>
</dbReference>
<evidence type="ECO:0000313" key="10">
    <source>
        <dbReference type="Proteomes" id="UP000621436"/>
    </source>
</evidence>
<keyword evidence="10" id="KW-1185">Reference proteome</keyword>
<evidence type="ECO:0000256" key="3">
    <source>
        <dbReference type="ARBA" id="ARBA00022475"/>
    </source>
</evidence>
<dbReference type="PANTHER" id="PTHR43163">
    <property type="entry name" value="DIPEPTIDE TRANSPORT SYSTEM PERMEASE PROTEIN DPPB-RELATED"/>
    <property type="match status" value="1"/>
</dbReference>
<dbReference type="GO" id="GO:0055085">
    <property type="term" value="P:transmembrane transport"/>
    <property type="evidence" value="ECO:0007669"/>
    <property type="project" value="InterPro"/>
</dbReference>
<dbReference type="InterPro" id="IPR000515">
    <property type="entry name" value="MetI-like"/>
</dbReference>
<sequence length="329" mass="36957">MGKGQYIAKRLIQLVITFLIILTILFFLFRLALPDPTAALVMDGLSAEEQAMVRERFGLDRPIVEQYFIYLRNFMRGEFGLSFHYKSPVFPILMEKLFNTLALMLPAIFVSYLIGPLLGVLLSWKRGSNIEFTGIIGGLTLRSAPVFWTGMIFIMVFGIWLGILPTSGMRTLPYEASSNLDKILTLDYLRHLILPMFTIAIYYLGLPMLIMRNTMLEIMGEDFIELCQAKGLSERKIMYKHVARNALLPVVTQAAITIGLAVGGQVVVEVVFSWPGLGREMIQAVRTSDFPMAQSAFMMMAGLVLVMNTVADLLYSYLDPRVVLKGGDK</sequence>
<gene>
    <name evidence="9" type="ORF">I0Q91_13780</name>
</gene>
<accession>A0A931B0H3</accession>
<comment type="caution">
    <text evidence="9">The sequence shown here is derived from an EMBL/GenBank/DDBJ whole genome shotgun (WGS) entry which is preliminary data.</text>
</comment>
<organism evidence="9 10">
    <name type="scientific">Halonatronomonas betaini</name>
    <dbReference type="NCBI Taxonomy" id="2778430"/>
    <lineage>
        <taxon>Bacteria</taxon>
        <taxon>Bacillati</taxon>
        <taxon>Bacillota</taxon>
        <taxon>Clostridia</taxon>
        <taxon>Halanaerobiales</taxon>
        <taxon>Halarsenatibacteraceae</taxon>
        <taxon>Halonatronomonas</taxon>
    </lineage>
</organism>
<dbReference type="Pfam" id="PF00528">
    <property type="entry name" value="BPD_transp_1"/>
    <property type="match status" value="1"/>
</dbReference>
<keyword evidence="3" id="KW-1003">Cell membrane</keyword>
<keyword evidence="4 7" id="KW-0812">Transmembrane</keyword>
<feature type="transmembrane region" description="Helical" evidence="7">
    <location>
        <begin position="101"/>
        <end position="124"/>
    </location>
</feature>
<evidence type="ECO:0000256" key="5">
    <source>
        <dbReference type="ARBA" id="ARBA00022989"/>
    </source>
</evidence>
<evidence type="ECO:0000256" key="4">
    <source>
        <dbReference type="ARBA" id="ARBA00022692"/>
    </source>
</evidence>
<dbReference type="AlphaFoldDB" id="A0A931B0H3"/>
<evidence type="ECO:0000256" key="2">
    <source>
        <dbReference type="ARBA" id="ARBA00022448"/>
    </source>
</evidence>
<feature type="transmembrane region" description="Helical" evidence="7">
    <location>
        <begin position="292"/>
        <end position="315"/>
    </location>
</feature>
<dbReference type="CDD" id="cd06261">
    <property type="entry name" value="TM_PBP2"/>
    <property type="match status" value="1"/>
</dbReference>
<evidence type="ECO:0000256" key="7">
    <source>
        <dbReference type="RuleBase" id="RU363032"/>
    </source>
</evidence>
<dbReference type="RefSeq" id="WP_270455259.1">
    <property type="nucleotide sequence ID" value="NZ_JADPIE010000010.1"/>
</dbReference>
<dbReference type="Proteomes" id="UP000621436">
    <property type="component" value="Unassembled WGS sequence"/>
</dbReference>
<dbReference type="GO" id="GO:0005886">
    <property type="term" value="C:plasma membrane"/>
    <property type="evidence" value="ECO:0007669"/>
    <property type="project" value="UniProtKB-SubCell"/>
</dbReference>
<keyword evidence="2 7" id="KW-0813">Transport</keyword>
<keyword evidence="5 7" id="KW-1133">Transmembrane helix</keyword>
<proteinExistence type="inferred from homology"/>
<dbReference type="InterPro" id="IPR045621">
    <property type="entry name" value="BPD_transp_1_N"/>
</dbReference>
<reference evidence="9" key="1">
    <citation type="submission" date="2020-11" db="EMBL/GenBank/DDBJ databases">
        <title>Halonatronomonas betainensis gen. nov., sp. nov. a novel haloalkaliphilic representative of the family Halanaerobiacae capable of betaine degradation.</title>
        <authorList>
            <person name="Boltyanskaya Y."/>
            <person name="Kevbrin V."/>
            <person name="Detkova E."/>
            <person name="Grouzdev D.S."/>
            <person name="Koziaeva V."/>
            <person name="Zhilina T."/>
        </authorList>
    </citation>
    <scope>NUCLEOTIDE SEQUENCE</scope>
    <source>
        <strain evidence="9">Z-7014</strain>
    </source>
</reference>
<dbReference type="Pfam" id="PF19300">
    <property type="entry name" value="BPD_transp_1_N"/>
    <property type="match status" value="1"/>
</dbReference>
<protein>
    <submittedName>
        <fullName evidence="9">ABC transporter permease</fullName>
    </submittedName>
</protein>
<dbReference type="InterPro" id="IPR035906">
    <property type="entry name" value="MetI-like_sf"/>
</dbReference>
<feature type="transmembrane region" description="Helical" evidence="7">
    <location>
        <begin position="145"/>
        <end position="168"/>
    </location>
</feature>
<evidence type="ECO:0000256" key="6">
    <source>
        <dbReference type="ARBA" id="ARBA00023136"/>
    </source>
</evidence>
<dbReference type="PROSITE" id="PS50928">
    <property type="entry name" value="ABC_TM1"/>
    <property type="match status" value="1"/>
</dbReference>
<comment type="subcellular location">
    <subcellularLocation>
        <location evidence="1 7">Cell membrane</location>
        <topology evidence="1 7">Multi-pass membrane protein</topology>
    </subcellularLocation>
</comment>
<evidence type="ECO:0000256" key="1">
    <source>
        <dbReference type="ARBA" id="ARBA00004651"/>
    </source>
</evidence>
<dbReference type="SUPFAM" id="SSF161098">
    <property type="entry name" value="MetI-like"/>
    <property type="match status" value="1"/>
</dbReference>
<feature type="transmembrane region" description="Helical" evidence="7">
    <location>
        <begin position="12"/>
        <end position="33"/>
    </location>
</feature>
<comment type="similarity">
    <text evidence="7">Belongs to the binding-protein-dependent transport system permease family.</text>
</comment>
<feature type="domain" description="ABC transmembrane type-1" evidence="8">
    <location>
        <begin position="97"/>
        <end position="311"/>
    </location>
</feature>
<dbReference type="Gene3D" id="1.10.3720.10">
    <property type="entry name" value="MetI-like"/>
    <property type="match status" value="1"/>
</dbReference>
<evidence type="ECO:0000259" key="8">
    <source>
        <dbReference type="PROSITE" id="PS50928"/>
    </source>
</evidence>
<keyword evidence="6 7" id="KW-0472">Membrane</keyword>
<dbReference type="EMBL" id="JADPIE010000010">
    <property type="protein sequence ID" value="MBF8438158.1"/>
    <property type="molecule type" value="Genomic_DNA"/>
</dbReference>
<evidence type="ECO:0000313" key="9">
    <source>
        <dbReference type="EMBL" id="MBF8438158.1"/>
    </source>
</evidence>